<feature type="domain" description="Sulfatase N-terminal" evidence="7">
    <location>
        <begin position="231"/>
        <end position="450"/>
    </location>
</feature>
<evidence type="ECO:0000256" key="6">
    <source>
        <dbReference type="SAM" id="Phobius"/>
    </source>
</evidence>
<name>A0A5C1YN65_9PROT</name>
<feature type="transmembrane region" description="Helical" evidence="6">
    <location>
        <begin position="127"/>
        <end position="154"/>
    </location>
</feature>
<dbReference type="PANTHER" id="PTHR47371">
    <property type="entry name" value="LIPOTEICHOIC ACID SYNTHASE"/>
    <property type="match status" value="1"/>
</dbReference>
<organism evidence="8 9">
    <name type="scientific">Acetobacter vaccinii</name>
    <dbReference type="NCBI Taxonomy" id="2592655"/>
    <lineage>
        <taxon>Bacteria</taxon>
        <taxon>Pseudomonadati</taxon>
        <taxon>Pseudomonadota</taxon>
        <taxon>Alphaproteobacteria</taxon>
        <taxon>Acetobacterales</taxon>
        <taxon>Acetobacteraceae</taxon>
        <taxon>Acetobacter</taxon>
    </lineage>
</organism>
<feature type="transmembrane region" description="Helical" evidence="6">
    <location>
        <begin position="56"/>
        <end position="74"/>
    </location>
</feature>
<feature type="transmembrane region" description="Helical" evidence="6">
    <location>
        <begin position="80"/>
        <end position="98"/>
    </location>
</feature>
<accession>A0A5C1YN65</accession>
<dbReference type="CDD" id="cd16015">
    <property type="entry name" value="LTA_synthase"/>
    <property type="match status" value="1"/>
</dbReference>
<dbReference type="Gene3D" id="3.40.720.10">
    <property type="entry name" value="Alkaline Phosphatase, subunit A"/>
    <property type="match status" value="1"/>
</dbReference>
<dbReference type="InterPro" id="IPR050448">
    <property type="entry name" value="OpgB/LTA_synthase_biosynth"/>
</dbReference>
<dbReference type="EMBL" id="CP043506">
    <property type="protein sequence ID" value="QEO17391.1"/>
    <property type="molecule type" value="Genomic_DNA"/>
</dbReference>
<dbReference type="PANTHER" id="PTHR47371:SF3">
    <property type="entry name" value="PHOSPHOGLYCEROL TRANSFERASE I"/>
    <property type="match status" value="1"/>
</dbReference>
<keyword evidence="5 6" id="KW-0472">Membrane</keyword>
<sequence>MRQRGNRPEPPSGLRCGRNFLLMMLGQFTVFYALSVFIALPSLLMPMPVKKGDIEAKPLVFLYCLNTLFLYAAVVAGDGAPALGCVVAVALSYGLAFASRVKYRILGEPVLFTDIISLAELVRNPKFFIFSLPPAAWVASALVLLALPCVFWWFFTWDYALRLVAALAVVAVVAVYTRLPLARWVAVPNWRRDVWRLGVAGMLVLYWRRWKAQAAPQPPMAVAGTAARDVVVVVQCESFALPGMFAQEQARGVALPELERAQARARSAGGLLVSGFGAYTMRTEYGVLFGREEQELAFRQYDPFLTAADDKQFSLPWRLRQAGYQSVFMHPHSLAFYGRDRLMPTIGFDVVDDSMGEHTPTRATPYPEDTALAARMIDRIRTASGPLFLYAVTMENHAPWPGAPDEALGHYLRHLRNSDTMLGMLVDELDRLGRKSLLVFFGDHRPSIPGVNSVTQERTTPYVCVEFPATEGKASRVPQQDMTPAALHHLIEGLAVHRTM</sequence>
<dbReference type="SUPFAM" id="SSF53649">
    <property type="entry name" value="Alkaline phosphatase-like"/>
    <property type="match status" value="1"/>
</dbReference>
<evidence type="ECO:0000256" key="5">
    <source>
        <dbReference type="ARBA" id="ARBA00023136"/>
    </source>
</evidence>
<evidence type="ECO:0000256" key="4">
    <source>
        <dbReference type="ARBA" id="ARBA00022989"/>
    </source>
</evidence>
<evidence type="ECO:0000256" key="1">
    <source>
        <dbReference type="ARBA" id="ARBA00004651"/>
    </source>
</evidence>
<dbReference type="InterPro" id="IPR017850">
    <property type="entry name" value="Alkaline_phosphatase_core_sf"/>
</dbReference>
<protein>
    <submittedName>
        <fullName evidence="8">LTA synthase family protein</fullName>
    </submittedName>
</protein>
<dbReference type="Proteomes" id="UP000324536">
    <property type="component" value="Chromosome"/>
</dbReference>
<evidence type="ECO:0000259" key="7">
    <source>
        <dbReference type="Pfam" id="PF00884"/>
    </source>
</evidence>
<dbReference type="Pfam" id="PF00884">
    <property type="entry name" value="Sulfatase"/>
    <property type="match status" value="1"/>
</dbReference>
<keyword evidence="9" id="KW-1185">Reference proteome</keyword>
<proteinExistence type="predicted"/>
<feature type="transmembrane region" description="Helical" evidence="6">
    <location>
        <begin position="160"/>
        <end position="181"/>
    </location>
</feature>
<comment type="subcellular location">
    <subcellularLocation>
        <location evidence="1">Cell membrane</location>
        <topology evidence="1">Multi-pass membrane protein</topology>
    </subcellularLocation>
</comment>
<dbReference type="OrthoDB" id="5363296at2"/>
<dbReference type="GO" id="GO:0005886">
    <property type="term" value="C:plasma membrane"/>
    <property type="evidence" value="ECO:0007669"/>
    <property type="project" value="UniProtKB-SubCell"/>
</dbReference>
<feature type="transmembrane region" description="Helical" evidence="6">
    <location>
        <begin position="20"/>
        <end position="44"/>
    </location>
</feature>
<gene>
    <name evidence="8" type="ORF">FLP30_06385</name>
</gene>
<reference evidence="8 9" key="1">
    <citation type="submission" date="2019-09" db="EMBL/GenBank/DDBJ databases">
        <title>Genome sequencing of strain KACC 21233.</title>
        <authorList>
            <person name="Heo J."/>
            <person name="Kim S.-J."/>
            <person name="Kim J.-S."/>
            <person name="Hong S.-B."/>
            <person name="Kwon S.-W."/>
        </authorList>
    </citation>
    <scope>NUCLEOTIDE SEQUENCE [LARGE SCALE GENOMIC DNA]</scope>
    <source>
        <strain evidence="8 9">KACC 21233</strain>
    </source>
</reference>
<keyword evidence="3 6" id="KW-0812">Transmembrane</keyword>
<dbReference type="AlphaFoldDB" id="A0A5C1YN65"/>
<dbReference type="KEGG" id="acek:FLP30_06385"/>
<evidence type="ECO:0000256" key="3">
    <source>
        <dbReference type="ARBA" id="ARBA00022692"/>
    </source>
</evidence>
<keyword evidence="2" id="KW-1003">Cell membrane</keyword>
<evidence type="ECO:0000313" key="8">
    <source>
        <dbReference type="EMBL" id="QEO17391.1"/>
    </source>
</evidence>
<keyword evidence="4 6" id="KW-1133">Transmembrane helix</keyword>
<evidence type="ECO:0000256" key="2">
    <source>
        <dbReference type="ARBA" id="ARBA00022475"/>
    </source>
</evidence>
<evidence type="ECO:0000313" key="9">
    <source>
        <dbReference type="Proteomes" id="UP000324536"/>
    </source>
</evidence>
<dbReference type="InterPro" id="IPR000917">
    <property type="entry name" value="Sulfatase_N"/>
</dbReference>